<dbReference type="Proteomes" id="UP000615026">
    <property type="component" value="Unassembled WGS sequence"/>
</dbReference>
<comment type="caution">
    <text evidence="1">The sequence shown here is derived from an EMBL/GenBank/DDBJ whole genome shotgun (WGS) entry which is preliminary data.</text>
</comment>
<accession>A0A928ZWH4</accession>
<reference evidence="1" key="1">
    <citation type="submission" date="2020-10" db="EMBL/GenBank/DDBJ databases">
        <authorList>
            <person name="Castelo-Branco R."/>
            <person name="Eusebio N."/>
            <person name="Adriana R."/>
            <person name="Vieira A."/>
            <person name="Brugerolle De Fraissinette N."/>
            <person name="Rezende De Castro R."/>
            <person name="Schneider M.P."/>
            <person name="Vasconcelos V."/>
            <person name="Leao P.N."/>
        </authorList>
    </citation>
    <scope>NUCLEOTIDE SEQUENCE</scope>
    <source>
        <strain evidence="1">LEGE 11479</strain>
    </source>
</reference>
<gene>
    <name evidence="1" type="ORF">IQ260_19210</name>
</gene>
<evidence type="ECO:0000313" key="1">
    <source>
        <dbReference type="EMBL" id="MBE9068777.1"/>
    </source>
</evidence>
<name>A0A928ZWH4_LEPEC</name>
<dbReference type="EMBL" id="JADEXP010000200">
    <property type="protein sequence ID" value="MBE9068777.1"/>
    <property type="molecule type" value="Genomic_DNA"/>
</dbReference>
<protein>
    <submittedName>
        <fullName evidence="1">Uncharacterized protein</fullName>
    </submittedName>
</protein>
<dbReference type="AlphaFoldDB" id="A0A928ZWH4"/>
<proteinExistence type="predicted"/>
<evidence type="ECO:0000313" key="2">
    <source>
        <dbReference type="Proteomes" id="UP000615026"/>
    </source>
</evidence>
<organism evidence="1 2">
    <name type="scientific">Leptolyngbya cf. ectocarpi LEGE 11479</name>
    <dbReference type="NCBI Taxonomy" id="1828722"/>
    <lineage>
        <taxon>Bacteria</taxon>
        <taxon>Bacillati</taxon>
        <taxon>Cyanobacteriota</taxon>
        <taxon>Cyanophyceae</taxon>
        <taxon>Leptolyngbyales</taxon>
        <taxon>Leptolyngbyaceae</taxon>
        <taxon>Leptolyngbya group</taxon>
        <taxon>Leptolyngbya</taxon>
    </lineage>
</organism>
<keyword evidence="2" id="KW-1185">Reference proteome</keyword>
<dbReference type="RefSeq" id="WP_193994711.1">
    <property type="nucleotide sequence ID" value="NZ_JADEXP010000200.1"/>
</dbReference>
<sequence length="46" mass="5493">MTPQQVETLAQQILRDPVLMAKLCDRIYRLLKTDRRLQQERTGRPL</sequence>